<dbReference type="InterPro" id="IPR003329">
    <property type="entry name" value="Cytidylyl_trans"/>
</dbReference>
<sequence length="271" mass="29229">MADIAIIIPARYASTRYPAKPLATLKGASGVARTLLERSVMAGRKAVEEFGGDVALYVATDDARIADEAARIGAEVIMTSEACRNGTERVSEALKNAGIAPKIVVNLQGDAPLTPPHFVTALIRTMIDEPECRMATPVLRCDAEAVQNFINDRAHGRVGATTVVSNQLGQALYFSKEVIPFTNGKGVVNGEVPVFHHVGLYAYRPEALAAYMSWEPGPLETLEGLEQLRFLENGHPIRTVEVSAPGAAFWELNNPSDVPLIEGYLARMGME</sequence>
<comment type="caution">
    <text evidence="4">The sequence shown here is derived from an EMBL/GenBank/DDBJ whole genome shotgun (WGS) entry which is preliminary data.</text>
</comment>
<proteinExistence type="predicted"/>
<protein>
    <submittedName>
        <fullName evidence="4">3-deoxy-manno-octulosonate cytidylyltransferase</fullName>
    </submittedName>
</protein>
<dbReference type="Proteomes" id="UP000282125">
    <property type="component" value="Unassembled WGS sequence"/>
</dbReference>
<keyword evidence="3" id="KW-0448">Lipopolysaccharide biosynthesis</keyword>
<dbReference type="Pfam" id="PF02348">
    <property type="entry name" value="CTP_transf_3"/>
    <property type="match status" value="1"/>
</dbReference>
<dbReference type="OrthoDB" id="9815559at2"/>
<dbReference type="SUPFAM" id="SSF53448">
    <property type="entry name" value="Nucleotide-diphospho-sugar transferases"/>
    <property type="match status" value="1"/>
</dbReference>
<dbReference type="NCBIfam" id="NF003950">
    <property type="entry name" value="PRK05450.1-3"/>
    <property type="match status" value="1"/>
</dbReference>
<keyword evidence="5" id="KW-1185">Reference proteome</keyword>
<dbReference type="PANTHER" id="PTHR42866">
    <property type="entry name" value="3-DEOXY-MANNO-OCTULOSONATE CYTIDYLYLTRANSFERASE"/>
    <property type="match status" value="1"/>
</dbReference>
<organism evidence="4 5">
    <name type="scientific">Falsigemmobacter faecalis</name>
    <dbReference type="NCBI Taxonomy" id="2488730"/>
    <lineage>
        <taxon>Bacteria</taxon>
        <taxon>Pseudomonadati</taxon>
        <taxon>Pseudomonadota</taxon>
        <taxon>Alphaproteobacteria</taxon>
        <taxon>Rhodobacterales</taxon>
        <taxon>Paracoccaceae</taxon>
        <taxon>Falsigemmobacter</taxon>
    </lineage>
</organism>
<dbReference type="EMBL" id="RRAZ01000029">
    <property type="protein sequence ID" value="RRH71513.1"/>
    <property type="molecule type" value="Genomic_DNA"/>
</dbReference>
<accession>A0A3P3DB05</accession>
<evidence type="ECO:0000256" key="3">
    <source>
        <dbReference type="ARBA" id="ARBA00022985"/>
    </source>
</evidence>
<dbReference type="GO" id="GO:0009103">
    <property type="term" value="P:lipopolysaccharide biosynthetic process"/>
    <property type="evidence" value="ECO:0007669"/>
    <property type="project" value="UniProtKB-KW"/>
</dbReference>
<dbReference type="GO" id="GO:0005829">
    <property type="term" value="C:cytosol"/>
    <property type="evidence" value="ECO:0007669"/>
    <property type="project" value="TreeGrafter"/>
</dbReference>
<keyword evidence="1 4" id="KW-0808">Transferase</keyword>
<gene>
    <name evidence="4" type="ORF">EG244_16280</name>
</gene>
<dbReference type="Gene3D" id="3.90.550.10">
    <property type="entry name" value="Spore Coat Polysaccharide Biosynthesis Protein SpsA, Chain A"/>
    <property type="match status" value="1"/>
</dbReference>
<dbReference type="PANTHER" id="PTHR42866:SF2">
    <property type="entry name" value="3-DEOXY-MANNO-OCTULOSONATE CYTIDYLYLTRANSFERASE, MITOCHONDRIAL"/>
    <property type="match status" value="1"/>
</dbReference>
<dbReference type="NCBIfam" id="NF003952">
    <property type="entry name" value="PRK05450.1-5"/>
    <property type="match status" value="1"/>
</dbReference>
<dbReference type="InterPro" id="IPR004528">
    <property type="entry name" value="KdsB"/>
</dbReference>
<dbReference type="CDD" id="cd02517">
    <property type="entry name" value="CMP-KDO-Synthetase"/>
    <property type="match status" value="1"/>
</dbReference>
<dbReference type="AlphaFoldDB" id="A0A3P3DB05"/>
<keyword evidence="2 4" id="KW-0548">Nucleotidyltransferase</keyword>
<name>A0A3P3DB05_9RHOB</name>
<dbReference type="GO" id="GO:0008690">
    <property type="term" value="F:3-deoxy-manno-octulosonate cytidylyltransferase activity"/>
    <property type="evidence" value="ECO:0007669"/>
    <property type="project" value="InterPro"/>
</dbReference>
<evidence type="ECO:0000313" key="5">
    <source>
        <dbReference type="Proteomes" id="UP000282125"/>
    </source>
</evidence>
<dbReference type="RefSeq" id="WP_124966240.1">
    <property type="nucleotide sequence ID" value="NZ_RRAZ01000029.1"/>
</dbReference>
<dbReference type="InterPro" id="IPR029044">
    <property type="entry name" value="Nucleotide-diphossugar_trans"/>
</dbReference>
<reference evidence="4 5" key="1">
    <citation type="submission" date="2018-11" db="EMBL/GenBank/DDBJ databases">
        <title>Gemmobacter sp. nov., YIM 102744-1 draft genome.</title>
        <authorList>
            <person name="Li G."/>
            <person name="Jiang Y."/>
        </authorList>
    </citation>
    <scope>NUCLEOTIDE SEQUENCE [LARGE SCALE GENOMIC DNA]</scope>
    <source>
        <strain evidence="4 5">YIM 102744-1</strain>
    </source>
</reference>
<evidence type="ECO:0000256" key="2">
    <source>
        <dbReference type="ARBA" id="ARBA00022695"/>
    </source>
</evidence>
<evidence type="ECO:0000313" key="4">
    <source>
        <dbReference type="EMBL" id="RRH71513.1"/>
    </source>
</evidence>
<evidence type="ECO:0000256" key="1">
    <source>
        <dbReference type="ARBA" id="ARBA00022679"/>
    </source>
</evidence>